<dbReference type="InterPro" id="IPR027124">
    <property type="entry name" value="Swc5/CFDP1/2"/>
</dbReference>
<dbReference type="AlphaFoldDB" id="A0A183N0C2"/>
<keyword evidence="3" id="KW-1185">Reference proteome</keyword>
<name>A0A183N0C2_9TREM</name>
<dbReference type="InterPro" id="IPR036691">
    <property type="entry name" value="Endo/exonu/phosph_ase_sf"/>
</dbReference>
<protein>
    <submittedName>
        <fullName evidence="2">Uncharacterized protein</fullName>
    </submittedName>
</protein>
<reference evidence="2 3" key="1">
    <citation type="submission" date="2018-11" db="EMBL/GenBank/DDBJ databases">
        <authorList>
            <consortium name="Pathogen Informatics"/>
        </authorList>
    </citation>
    <scope>NUCLEOTIDE SEQUENCE [LARGE SCALE GENOMIC DNA]</scope>
    <source>
        <strain evidence="2 3">Zambia</strain>
    </source>
</reference>
<proteinExistence type="predicted"/>
<feature type="compositionally biased region" description="Polar residues" evidence="1">
    <location>
        <begin position="307"/>
        <end position="319"/>
    </location>
</feature>
<evidence type="ECO:0000256" key="1">
    <source>
        <dbReference type="SAM" id="MobiDB-lite"/>
    </source>
</evidence>
<dbReference type="Proteomes" id="UP000277204">
    <property type="component" value="Unassembled WGS sequence"/>
</dbReference>
<sequence length="319" mass="36895">MNIIQCYALTNDYNEDAKDQFYNRLQSIVDKCQTKDLTILIGDFNGKVGTDNTGYEDIMGRHGLGERNENGERFANLCAFNKLVIGGTIFPHKRIHKTTWTSPDHTTQNQIDHICINKTFRRTIEDSNWKGIKEAITSTCDEVLGHKKHHHKEWITIDTLDKIQERRNKKAAINTSRTRAEKAKAQAEYTVVNKQVKRSIRSEERNYVEDLAKTAEKAAREGNMRQLYDITKKLSGNCRKPERPVKSKEGEVITNIEEQQNRWVEHFKEPAPLNPSTSKQHPRTSQSTLAHQQLKKSAWPSDKSRVAKQQDQTTFQQRH</sequence>
<dbReference type="SUPFAM" id="SSF56219">
    <property type="entry name" value="DNase I-like"/>
    <property type="match status" value="1"/>
</dbReference>
<feature type="region of interest" description="Disordered" evidence="1">
    <location>
        <begin position="269"/>
        <end position="319"/>
    </location>
</feature>
<dbReference type="EMBL" id="UZAI01018847">
    <property type="protein sequence ID" value="VDP40648.1"/>
    <property type="molecule type" value="Genomic_DNA"/>
</dbReference>
<dbReference type="PANTHER" id="PTHR23227">
    <property type="entry name" value="BUCENTAUR RELATED"/>
    <property type="match status" value="1"/>
</dbReference>
<feature type="compositionally biased region" description="Polar residues" evidence="1">
    <location>
        <begin position="274"/>
        <end position="291"/>
    </location>
</feature>
<gene>
    <name evidence="2" type="ORF">SMRZ_LOCUS21747</name>
</gene>
<evidence type="ECO:0000313" key="2">
    <source>
        <dbReference type="EMBL" id="VDP40648.1"/>
    </source>
</evidence>
<accession>A0A183N0C2</accession>
<organism evidence="2 3">
    <name type="scientific">Schistosoma margrebowiei</name>
    <dbReference type="NCBI Taxonomy" id="48269"/>
    <lineage>
        <taxon>Eukaryota</taxon>
        <taxon>Metazoa</taxon>
        <taxon>Spiralia</taxon>
        <taxon>Lophotrochozoa</taxon>
        <taxon>Platyhelminthes</taxon>
        <taxon>Trematoda</taxon>
        <taxon>Digenea</taxon>
        <taxon>Strigeidida</taxon>
        <taxon>Schistosomatoidea</taxon>
        <taxon>Schistosomatidae</taxon>
        <taxon>Schistosoma</taxon>
    </lineage>
</organism>
<dbReference type="Gene3D" id="3.60.10.10">
    <property type="entry name" value="Endonuclease/exonuclease/phosphatase"/>
    <property type="match status" value="1"/>
</dbReference>
<evidence type="ECO:0000313" key="3">
    <source>
        <dbReference type="Proteomes" id="UP000277204"/>
    </source>
</evidence>
<dbReference type="PANTHER" id="PTHR23227:SF67">
    <property type="entry name" value="CRANIOFACIAL DEVELOPMENT PROTEIN 2-LIKE"/>
    <property type="match status" value="1"/>
</dbReference>